<proteinExistence type="predicted"/>
<dbReference type="InterPro" id="IPR017284">
    <property type="entry name" value="Tautomerase_PptA"/>
</dbReference>
<accession>A0ABS5T4U8</accession>
<dbReference type="InterPro" id="IPR014347">
    <property type="entry name" value="Tautomerase/MIF_sf"/>
</dbReference>
<evidence type="ECO:0000259" key="2">
    <source>
        <dbReference type="Pfam" id="PF01361"/>
    </source>
</evidence>
<evidence type="ECO:0000313" key="3">
    <source>
        <dbReference type="EMBL" id="MBT0727369.1"/>
    </source>
</evidence>
<evidence type="ECO:0000256" key="1">
    <source>
        <dbReference type="ARBA" id="ARBA00023235"/>
    </source>
</evidence>
<keyword evidence="1 3" id="KW-0413">Isomerase</keyword>
<dbReference type="GO" id="GO:0016853">
    <property type="term" value="F:isomerase activity"/>
    <property type="evidence" value="ECO:0007669"/>
    <property type="project" value="UniProtKB-KW"/>
</dbReference>
<organism evidence="3 4">
    <name type="scientific">Rosenbergiella australiborealis</name>
    <dbReference type="NCBI Taxonomy" id="1544696"/>
    <lineage>
        <taxon>Bacteria</taxon>
        <taxon>Pseudomonadati</taxon>
        <taxon>Pseudomonadota</taxon>
        <taxon>Gammaproteobacteria</taxon>
        <taxon>Enterobacterales</taxon>
        <taxon>Erwiniaceae</taxon>
        <taxon>Rosenbergiella</taxon>
    </lineage>
</organism>
<gene>
    <name evidence="3" type="primary">pptA</name>
    <name evidence="3" type="ORF">HGT73_08210</name>
</gene>
<comment type="caution">
    <text evidence="3">The sequence shown here is derived from an EMBL/GenBank/DDBJ whole genome shotgun (WGS) entry which is preliminary data.</text>
</comment>
<dbReference type="Proteomes" id="UP000786875">
    <property type="component" value="Unassembled WGS sequence"/>
</dbReference>
<reference evidence="3 4" key="1">
    <citation type="submission" date="2020-04" db="EMBL/GenBank/DDBJ databases">
        <title>Genome sequencing of Rosenbergiella species.</title>
        <authorList>
            <person name="Alvarez-Perez S."/>
            <person name="Lievens B."/>
        </authorList>
    </citation>
    <scope>NUCLEOTIDE SEQUENCE [LARGE SCALE GENOMIC DNA]</scope>
    <source>
        <strain evidence="3 4">CdVSA20.1</strain>
    </source>
</reference>
<dbReference type="Pfam" id="PF01361">
    <property type="entry name" value="Tautomerase"/>
    <property type="match status" value="1"/>
</dbReference>
<feature type="domain" description="4-oxalocrotonate tautomerase-like" evidence="2">
    <location>
        <begin position="2"/>
        <end position="53"/>
    </location>
</feature>
<dbReference type="EC" id="5.3.2.-" evidence="3"/>
<dbReference type="RefSeq" id="WP_214213526.1">
    <property type="nucleotide sequence ID" value="NZ_JABBFO010000006.1"/>
</dbReference>
<dbReference type="InterPro" id="IPR004370">
    <property type="entry name" value="4-OT-like_dom"/>
</dbReference>
<keyword evidence="4" id="KW-1185">Reference proteome</keyword>
<dbReference type="NCBIfam" id="NF002324">
    <property type="entry name" value="PRK01271.1"/>
    <property type="match status" value="1"/>
</dbReference>
<protein>
    <submittedName>
        <fullName evidence="3">Tautomerase PptA</fullName>
        <ecNumber evidence="3">5.3.2.-</ecNumber>
    </submittedName>
</protein>
<name>A0ABS5T4U8_9GAMM</name>
<evidence type="ECO:0000313" key="4">
    <source>
        <dbReference type="Proteomes" id="UP000786875"/>
    </source>
</evidence>
<dbReference type="PIRSF" id="PIRSF037799">
    <property type="entry name" value="Tautomer_YdcE_prd"/>
    <property type="match status" value="1"/>
</dbReference>
<dbReference type="EMBL" id="JABBFO010000006">
    <property type="protein sequence ID" value="MBT0727369.1"/>
    <property type="molecule type" value="Genomic_DNA"/>
</dbReference>
<dbReference type="Gene3D" id="3.30.429.10">
    <property type="entry name" value="Macrophage Migration Inhibitory Factor"/>
    <property type="match status" value="1"/>
</dbReference>
<dbReference type="SUPFAM" id="SSF55331">
    <property type="entry name" value="Tautomerase/MIF"/>
    <property type="match status" value="1"/>
</dbReference>
<sequence length="76" mass="8751">MPHIDIKSFPREFSEQEKQALADDITAVIIKRFASRTEAVSISLQHILPEDWQSSVYEPDIIGQQDYLIKKPGYSM</sequence>